<gene>
    <name evidence="2" type="ORF">P255_02635</name>
</gene>
<proteinExistence type="predicted"/>
<protein>
    <recommendedName>
        <fullName evidence="1">DUF1543 domain-containing protein</fullName>
    </recommendedName>
</protein>
<organism evidence="2 3">
    <name type="scientific">Acinetobacter brisouii CIP 110357</name>
    <dbReference type="NCBI Taxonomy" id="1341683"/>
    <lineage>
        <taxon>Bacteria</taxon>
        <taxon>Pseudomonadati</taxon>
        <taxon>Pseudomonadota</taxon>
        <taxon>Gammaproteobacteria</taxon>
        <taxon>Moraxellales</taxon>
        <taxon>Moraxellaceae</taxon>
        <taxon>Acinetobacter</taxon>
    </lineage>
</organism>
<evidence type="ECO:0000259" key="1">
    <source>
        <dbReference type="Pfam" id="PF07566"/>
    </source>
</evidence>
<dbReference type="Pfam" id="PF07566">
    <property type="entry name" value="DUF1543"/>
    <property type="match status" value="1"/>
</dbReference>
<dbReference type="InterPro" id="IPR011440">
    <property type="entry name" value="DUF1543"/>
</dbReference>
<dbReference type="STRING" id="396323.VH98_13965"/>
<dbReference type="PATRIC" id="fig|1341683.3.peg.2603"/>
<keyword evidence="3" id="KW-1185">Reference proteome</keyword>
<dbReference type="AlphaFoldDB" id="V2UKY0"/>
<dbReference type="RefSeq" id="WP_004902946.1">
    <property type="nucleotide sequence ID" value="NZ_BBTI01000017.1"/>
</dbReference>
<dbReference type="OrthoDB" id="850243at2"/>
<sequence>MTEQQLFIVLLGGKHAQARVEVHDIIPVIYPQLEKSYPQLKQRWFGVPQGLHIDAWMCIRGVQYQGVNYRVEIVPYSKPMRSQLKLYLINLGAYLTGEFGEFHRYVVVAGMSPADARQQGKLHIEQHWHKAHTDAVIDIDECLALDLIDGYAVHLVQGNFKENHFENTYIVLD</sequence>
<accession>V2UKY0</accession>
<dbReference type="Proteomes" id="UP000018418">
    <property type="component" value="Unassembled WGS sequence"/>
</dbReference>
<evidence type="ECO:0000313" key="2">
    <source>
        <dbReference type="EMBL" id="ESK50647.1"/>
    </source>
</evidence>
<feature type="domain" description="DUF1543" evidence="1">
    <location>
        <begin position="20"/>
        <end position="63"/>
    </location>
</feature>
<dbReference type="HOGENOM" id="CLU_124939_0_0_6"/>
<comment type="caution">
    <text evidence="2">The sequence shown here is derived from an EMBL/GenBank/DDBJ whole genome shotgun (WGS) entry which is preliminary data.</text>
</comment>
<name>V2UKY0_9GAMM</name>
<reference evidence="2 3" key="1">
    <citation type="submission" date="2013-10" db="EMBL/GenBank/DDBJ databases">
        <title>The Genome Sequence of Acinetobacter brisouii CIP 110357.</title>
        <authorList>
            <consortium name="The Broad Institute Genomics Platform"/>
            <consortium name="The Broad Institute Genome Sequencing Center for Infectious Disease"/>
            <person name="Cerqueira G."/>
            <person name="Feldgarden M."/>
            <person name="Courvalin P."/>
            <person name="Grillot-Courvalin C."/>
            <person name="Clermont D."/>
            <person name="Rocha E."/>
            <person name="Yoon E.-J."/>
            <person name="Nemec A."/>
            <person name="Young S.K."/>
            <person name="Zeng Q."/>
            <person name="Gargeya S."/>
            <person name="Fitzgerald M."/>
            <person name="Abouelleil A."/>
            <person name="Alvarado L."/>
            <person name="Berlin A.M."/>
            <person name="Chapman S.B."/>
            <person name="Gainer-Dewar J."/>
            <person name="Goldberg J."/>
            <person name="Gnerre S."/>
            <person name="Griggs A."/>
            <person name="Gujja S."/>
            <person name="Hansen M."/>
            <person name="Howarth C."/>
            <person name="Imamovic A."/>
            <person name="Ireland A."/>
            <person name="Larimer J."/>
            <person name="McCowan C."/>
            <person name="Murphy C."/>
            <person name="Pearson M."/>
            <person name="Poon T.W."/>
            <person name="Priest M."/>
            <person name="Roberts A."/>
            <person name="Saif S."/>
            <person name="Shea T."/>
            <person name="Sykes S."/>
            <person name="Wortman J."/>
            <person name="Nusbaum C."/>
            <person name="Birren B."/>
        </authorList>
    </citation>
    <scope>NUCLEOTIDE SEQUENCE [LARGE SCALE GENOMIC DNA]</scope>
    <source>
        <strain evidence="2 3">CIP 110357</strain>
    </source>
</reference>
<dbReference type="Gene3D" id="3.10.20.10">
    <property type="match status" value="2"/>
</dbReference>
<dbReference type="EMBL" id="AYEU01000007">
    <property type="protein sequence ID" value="ESK50647.1"/>
    <property type="molecule type" value="Genomic_DNA"/>
</dbReference>
<evidence type="ECO:0000313" key="3">
    <source>
        <dbReference type="Proteomes" id="UP000018418"/>
    </source>
</evidence>